<keyword evidence="2" id="KW-1185">Reference proteome</keyword>
<protein>
    <submittedName>
        <fullName evidence="1">Uncharacterized protein</fullName>
    </submittedName>
</protein>
<comment type="caution">
    <text evidence="1">The sequence shown here is derived from an EMBL/GenBank/DDBJ whole genome shotgun (WGS) entry which is preliminary data.</text>
</comment>
<accession>A0ABQ5TIR4</accession>
<evidence type="ECO:0000313" key="1">
    <source>
        <dbReference type="EMBL" id="GLO66166.1"/>
    </source>
</evidence>
<dbReference type="RefSeq" id="WP_317958048.1">
    <property type="nucleotide sequence ID" value="NZ_BSKO01000001.1"/>
</dbReference>
<organism evidence="1 2">
    <name type="scientific">Oceanobacillus kimchii</name>
    <dbReference type="NCBI Taxonomy" id="746691"/>
    <lineage>
        <taxon>Bacteria</taxon>
        <taxon>Bacillati</taxon>
        <taxon>Bacillota</taxon>
        <taxon>Bacilli</taxon>
        <taxon>Bacillales</taxon>
        <taxon>Bacillaceae</taxon>
        <taxon>Oceanobacillus</taxon>
    </lineage>
</organism>
<dbReference type="EMBL" id="BSKO01000001">
    <property type="protein sequence ID" value="GLO66166.1"/>
    <property type="molecule type" value="Genomic_DNA"/>
</dbReference>
<name>A0ABQ5TIR4_9BACI</name>
<reference evidence="1 2" key="1">
    <citation type="submission" date="2023-02" db="EMBL/GenBank/DDBJ databases">
        <title>Oceanobacillus kimchii IFOP_LL358 isolated form Alexandrium catenella lab strain.</title>
        <authorList>
            <person name="Gajardo G."/>
            <person name="Ueki S."/>
            <person name="Maruyama F."/>
        </authorList>
    </citation>
    <scope>NUCLEOTIDE SEQUENCE [LARGE SCALE GENOMIC DNA]</scope>
    <source>
        <strain evidence="1 2">IFOP_LL358</strain>
    </source>
</reference>
<evidence type="ECO:0000313" key="2">
    <source>
        <dbReference type="Proteomes" id="UP001275436"/>
    </source>
</evidence>
<dbReference type="Proteomes" id="UP001275436">
    <property type="component" value="Unassembled WGS sequence"/>
</dbReference>
<sequence>MKHHYLKWINRKYMLLDRYNNLIIDTKESNLSKAIESINYSLDTDMELIKISDREYHIIQIYGNEIKGRILI</sequence>
<gene>
    <name evidence="1" type="ORF">MACH08_19500</name>
</gene>
<proteinExistence type="predicted"/>